<evidence type="ECO:0000256" key="5">
    <source>
        <dbReference type="ARBA" id="ARBA00010185"/>
    </source>
</evidence>
<dbReference type="GO" id="GO:0005886">
    <property type="term" value="C:plasma membrane"/>
    <property type="evidence" value="ECO:0007669"/>
    <property type="project" value="UniProtKB-SubCell"/>
</dbReference>
<dbReference type="PANTHER" id="PTHR46382">
    <property type="entry name" value="PHOSPHATIDATE CYTIDYLYLTRANSFERASE"/>
    <property type="match status" value="1"/>
</dbReference>
<dbReference type="Proteomes" id="UP000245670">
    <property type="component" value="Unassembled WGS sequence"/>
</dbReference>
<evidence type="ECO:0000313" key="25">
    <source>
        <dbReference type="EMBL" id="PWG06424.1"/>
    </source>
</evidence>
<feature type="transmembrane region" description="Helical" evidence="24">
    <location>
        <begin position="240"/>
        <end position="260"/>
    </location>
</feature>
<comment type="similarity">
    <text evidence="5">Belongs to the CDS family.</text>
</comment>
<comment type="subcellular location">
    <subcellularLocation>
        <location evidence="2">Cell membrane</location>
        <topology evidence="2">Multi-pass membrane protein</topology>
    </subcellularLocation>
</comment>
<dbReference type="GO" id="GO:0016024">
    <property type="term" value="P:CDP-diacylglycerol biosynthetic process"/>
    <property type="evidence" value="ECO:0007669"/>
    <property type="project" value="TreeGrafter"/>
</dbReference>
<evidence type="ECO:0000256" key="18">
    <source>
        <dbReference type="ARBA" id="ARBA00029893"/>
    </source>
</evidence>
<evidence type="ECO:0000256" key="9">
    <source>
        <dbReference type="ARBA" id="ARBA00022516"/>
    </source>
</evidence>
<evidence type="ECO:0000256" key="1">
    <source>
        <dbReference type="ARBA" id="ARBA00001698"/>
    </source>
</evidence>
<feature type="transmembrane region" description="Helical" evidence="24">
    <location>
        <begin position="50"/>
        <end position="67"/>
    </location>
</feature>
<gene>
    <name evidence="25" type="ORF">DIS07_00910</name>
</gene>
<organism evidence="25 26">
    <name type="scientific">Polaribacter aquimarinus</name>
    <dbReference type="NCBI Taxonomy" id="2100726"/>
    <lineage>
        <taxon>Bacteria</taxon>
        <taxon>Pseudomonadati</taxon>
        <taxon>Bacteroidota</taxon>
        <taxon>Flavobacteriia</taxon>
        <taxon>Flavobacteriales</taxon>
        <taxon>Flavobacteriaceae</taxon>
    </lineage>
</organism>
<feature type="transmembrane region" description="Helical" evidence="24">
    <location>
        <begin position="111"/>
        <end position="130"/>
    </location>
</feature>
<evidence type="ECO:0000313" key="26">
    <source>
        <dbReference type="Proteomes" id="UP000245670"/>
    </source>
</evidence>
<comment type="catalytic activity">
    <reaction evidence="1">
        <text>a 1,2-diacyl-sn-glycero-3-phosphate + CTP + H(+) = a CDP-1,2-diacyl-sn-glycerol + diphosphate</text>
        <dbReference type="Rhea" id="RHEA:16229"/>
        <dbReference type="ChEBI" id="CHEBI:15378"/>
        <dbReference type="ChEBI" id="CHEBI:33019"/>
        <dbReference type="ChEBI" id="CHEBI:37563"/>
        <dbReference type="ChEBI" id="CHEBI:58332"/>
        <dbReference type="ChEBI" id="CHEBI:58608"/>
        <dbReference type="EC" id="2.7.7.41"/>
    </reaction>
</comment>
<protein>
    <recommendedName>
        <fullName evidence="7">Phosphatidate cytidylyltransferase</fullName>
        <ecNumber evidence="6">2.7.7.41</ecNumber>
    </recommendedName>
    <alternativeName>
        <fullName evidence="20">CDP-DAG synthase</fullName>
    </alternativeName>
    <alternativeName>
        <fullName evidence="22">CDP-DG synthase</fullName>
    </alternativeName>
    <alternativeName>
        <fullName evidence="18">CDP-diacylglycerol synthase</fullName>
    </alternativeName>
    <alternativeName>
        <fullName evidence="21">CDP-diglyceride pyrophosphorylase</fullName>
    </alternativeName>
    <alternativeName>
        <fullName evidence="23">CDP-diglyceride synthase</fullName>
    </alternativeName>
    <alternativeName>
        <fullName evidence="19">CTP:phosphatidate cytidylyltransferase</fullName>
    </alternativeName>
</protein>
<evidence type="ECO:0000256" key="3">
    <source>
        <dbReference type="ARBA" id="ARBA00005119"/>
    </source>
</evidence>
<dbReference type="Pfam" id="PF01148">
    <property type="entry name" value="CTP_transf_1"/>
    <property type="match status" value="1"/>
</dbReference>
<comment type="caution">
    <text evidence="25">The sequence shown here is derived from an EMBL/GenBank/DDBJ whole genome shotgun (WGS) entry which is preliminary data.</text>
</comment>
<keyword evidence="14" id="KW-0443">Lipid metabolism</keyword>
<feature type="transmembrane region" description="Helical" evidence="24">
    <location>
        <begin position="136"/>
        <end position="154"/>
    </location>
</feature>
<comment type="pathway">
    <text evidence="4">Lipid metabolism.</text>
</comment>
<dbReference type="EMBL" id="QFFG01000001">
    <property type="protein sequence ID" value="PWG06424.1"/>
    <property type="molecule type" value="Genomic_DNA"/>
</dbReference>
<dbReference type="AlphaFoldDB" id="A0A2U2JDN4"/>
<keyword evidence="17" id="KW-1208">Phospholipid metabolism</keyword>
<evidence type="ECO:0000256" key="6">
    <source>
        <dbReference type="ARBA" id="ARBA00012487"/>
    </source>
</evidence>
<dbReference type="OrthoDB" id="9799199at2"/>
<sequence>MSNLLKRSFSGIIYVLIFLFAILFSKESYIVLVSLFSFLCIWEFSKLIKFNGFISYILFALTLFLMLKKTNTYAIKGILIITILSSVYLIYQLLVKKEITFINDREKLGLMIRYIIFSLLFLVLLPIYQGEYHPNLMISILIMIWVNDSFAFLVGKNFGKRKLFVSVSPKKTIEGFVGGLIFALIAAFAISKFNLEFTTFNWLVIALIVSVIGTVGDLVESKFKRQANIKDSGSIMPGHGGILDRLDSLLFVAPFVYLYINFII</sequence>
<evidence type="ECO:0000256" key="24">
    <source>
        <dbReference type="SAM" id="Phobius"/>
    </source>
</evidence>
<evidence type="ECO:0000256" key="14">
    <source>
        <dbReference type="ARBA" id="ARBA00023098"/>
    </source>
</evidence>
<keyword evidence="26" id="KW-1185">Reference proteome</keyword>
<evidence type="ECO:0000256" key="12">
    <source>
        <dbReference type="ARBA" id="ARBA00022695"/>
    </source>
</evidence>
<evidence type="ECO:0000256" key="22">
    <source>
        <dbReference type="ARBA" id="ARBA00032743"/>
    </source>
</evidence>
<evidence type="ECO:0000256" key="23">
    <source>
        <dbReference type="ARBA" id="ARBA00033406"/>
    </source>
</evidence>
<dbReference type="EC" id="2.7.7.41" evidence="6"/>
<keyword evidence="16" id="KW-0594">Phospholipid biosynthesis</keyword>
<dbReference type="PANTHER" id="PTHR46382:SF1">
    <property type="entry name" value="PHOSPHATIDATE CYTIDYLYLTRANSFERASE"/>
    <property type="match status" value="1"/>
</dbReference>
<feature type="transmembrane region" description="Helical" evidence="24">
    <location>
        <begin position="199"/>
        <end position="219"/>
    </location>
</feature>
<feature type="transmembrane region" description="Helical" evidence="24">
    <location>
        <begin position="73"/>
        <end position="91"/>
    </location>
</feature>
<evidence type="ECO:0000256" key="13">
    <source>
        <dbReference type="ARBA" id="ARBA00022989"/>
    </source>
</evidence>
<evidence type="ECO:0000256" key="7">
    <source>
        <dbReference type="ARBA" id="ARBA00019373"/>
    </source>
</evidence>
<evidence type="ECO:0000256" key="16">
    <source>
        <dbReference type="ARBA" id="ARBA00023209"/>
    </source>
</evidence>
<dbReference type="GO" id="GO:0004605">
    <property type="term" value="F:phosphatidate cytidylyltransferase activity"/>
    <property type="evidence" value="ECO:0007669"/>
    <property type="project" value="UniProtKB-EC"/>
</dbReference>
<evidence type="ECO:0000256" key="19">
    <source>
        <dbReference type="ARBA" id="ARBA00031825"/>
    </source>
</evidence>
<evidence type="ECO:0000256" key="20">
    <source>
        <dbReference type="ARBA" id="ARBA00032253"/>
    </source>
</evidence>
<feature type="transmembrane region" description="Helical" evidence="24">
    <location>
        <begin position="175"/>
        <end position="193"/>
    </location>
</feature>
<keyword evidence="9" id="KW-0444">Lipid biosynthesis</keyword>
<keyword evidence="13 24" id="KW-1133">Transmembrane helix</keyword>
<keyword evidence="12 25" id="KW-0548">Nucleotidyltransferase</keyword>
<comment type="pathway">
    <text evidence="3">Phospholipid metabolism; CDP-diacylglycerol biosynthesis; CDP-diacylglycerol from sn-glycerol 3-phosphate: step 3/3.</text>
</comment>
<evidence type="ECO:0000256" key="4">
    <source>
        <dbReference type="ARBA" id="ARBA00005189"/>
    </source>
</evidence>
<dbReference type="RefSeq" id="WP_109403340.1">
    <property type="nucleotide sequence ID" value="NZ_QFFG01000001.1"/>
</dbReference>
<accession>A0A2U2JDN4</accession>
<evidence type="ECO:0000256" key="10">
    <source>
        <dbReference type="ARBA" id="ARBA00022679"/>
    </source>
</evidence>
<evidence type="ECO:0000256" key="21">
    <source>
        <dbReference type="ARBA" id="ARBA00032396"/>
    </source>
</evidence>
<evidence type="ECO:0000256" key="11">
    <source>
        <dbReference type="ARBA" id="ARBA00022692"/>
    </source>
</evidence>
<evidence type="ECO:0000256" key="17">
    <source>
        <dbReference type="ARBA" id="ARBA00023264"/>
    </source>
</evidence>
<evidence type="ECO:0000256" key="15">
    <source>
        <dbReference type="ARBA" id="ARBA00023136"/>
    </source>
</evidence>
<evidence type="ECO:0000256" key="8">
    <source>
        <dbReference type="ARBA" id="ARBA00022475"/>
    </source>
</evidence>
<keyword evidence="11 24" id="KW-0812">Transmembrane</keyword>
<keyword evidence="10 25" id="KW-0808">Transferase</keyword>
<evidence type="ECO:0000256" key="2">
    <source>
        <dbReference type="ARBA" id="ARBA00004651"/>
    </source>
</evidence>
<reference evidence="25 26" key="1">
    <citation type="submission" date="2018-05" db="EMBL/GenBank/DDBJ databases">
        <title>Polaribacter aquimarinus sp. nov., isolated from sediment in a sediment of sea.</title>
        <authorList>
            <person name="Lu D."/>
        </authorList>
    </citation>
    <scope>NUCLEOTIDE SEQUENCE [LARGE SCALE GENOMIC DNA]</scope>
    <source>
        <strain evidence="25 26">ZY113</strain>
    </source>
</reference>
<keyword evidence="8" id="KW-1003">Cell membrane</keyword>
<name>A0A2U2JDN4_9FLAO</name>
<keyword evidence="15 24" id="KW-0472">Membrane</keyword>
<proteinExistence type="inferred from homology"/>
<feature type="transmembrane region" description="Helical" evidence="24">
    <location>
        <begin position="12"/>
        <end position="38"/>
    </location>
</feature>